<protein>
    <submittedName>
        <fullName evidence="1">Uncharacterized protein</fullName>
    </submittedName>
</protein>
<dbReference type="EMBL" id="CP030840">
    <property type="protein sequence ID" value="AXC12402.1"/>
    <property type="molecule type" value="Genomic_DNA"/>
</dbReference>
<reference evidence="1 2" key="1">
    <citation type="journal article" date="2018" name="Front. Microbiol.">
        <title>Hydrolytic Capabilities as a Key to Environmental Success: Chitinolytic and Cellulolytic Acidobacteria From Acidic Sub-arctic Soils and Boreal Peatlands.</title>
        <authorList>
            <person name="Belova S.E."/>
            <person name="Ravin N.V."/>
            <person name="Pankratov T.A."/>
            <person name="Rakitin A.L."/>
            <person name="Ivanova A.A."/>
            <person name="Beletsky A.V."/>
            <person name="Mardanov A.V."/>
            <person name="Sinninghe Damste J.S."/>
            <person name="Dedysh S.N."/>
        </authorList>
    </citation>
    <scope>NUCLEOTIDE SEQUENCE [LARGE SCALE GENOMIC DNA]</scope>
    <source>
        <strain evidence="1 2">SBC82</strain>
    </source>
</reference>
<evidence type="ECO:0000313" key="1">
    <source>
        <dbReference type="EMBL" id="AXC12402.1"/>
    </source>
</evidence>
<organism evidence="1 2">
    <name type="scientific">Acidisarcina polymorpha</name>
    <dbReference type="NCBI Taxonomy" id="2211140"/>
    <lineage>
        <taxon>Bacteria</taxon>
        <taxon>Pseudomonadati</taxon>
        <taxon>Acidobacteriota</taxon>
        <taxon>Terriglobia</taxon>
        <taxon>Terriglobales</taxon>
        <taxon>Acidobacteriaceae</taxon>
        <taxon>Acidisarcina</taxon>
    </lineage>
</organism>
<dbReference type="Proteomes" id="UP000253606">
    <property type="component" value="Chromosome"/>
</dbReference>
<keyword evidence="2" id="KW-1185">Reference proteome</keyword>
<evidence type="ECO:0000313" key="2">
    <source>
        <dbReference type="Proteomes" id="UP000253606"/>
    </source>
</evidence>
<proteinExistence type="predicted"/>
<dbReference type="AlphaFoldDB" id="A0A2Z5FZZ2"/>
<sequence>MDMPRTTFISHGRYPDAMDMEIRKKTACEKAKGLFMQ</sequence>
<gene>
    <name evidence="1" type="ORF">ACPOL_3107</name>
</gene>
<dbReference type="KEGG" id="abas:ACPOL_3107"/>
<name>A0A2Z5FZZ2_9BACT</name>
<accession>A0A2Z5FZZ2</accession>